<feature type="transmembrane region" description="Helical" evidence="1">
    <location>
        <begin position="97"/>
        <end position="116"/>
    </location>
</feature>
<keyword evidence="4" id="KW-1185">Reference proteome</keyword>
<dbReference type="Gramene" id="TVU08739">
    <property type="protein sequence ID" value="TVU08739"/>
    <property type="gene ID" value="EJB05_42151"/>
</dbReference>
<dbReference type="EMBL" id="RWGY01000039">
    <property type="protein sequence ID" value="TVU08739.1"/>
    <property type="molecule type" value="Genomic_DNA"/>
</dbReference>
<comment type="caution">
    <text evidence="3">The sequence shown here is derived from an EMBL/GenBank/DDBJ whole genome shotgun (WGS) entry which is preliminary data.</text>
</comment>
<evidence type="ECO:0008006" key="5">
    <source>
        <dbReference type="Google" id="ProtNLM"/>
    </source>
</evidence>
<organism evidence="3 4">
    <name type="scientific">Eragrostis curvula</name>
    <name type="common">weeping love grass</name>
    <dbReference type="NCBI Taxonomy" id="38414"/>
    <lineage>
        <taxon>Eukaryota</taxon>
        <taxon>Viridiplantae</taxon>
        <taxon>Streptophyta</taxon>
        <taxon>Embryophyta</taxon>
        <taxon>Tracheophyta</taxon>
        <taxon>Spermatophyta</taxon>
        <taxon>Magnoliopsida</taxon>
        <taxon>Liliopsida</taxon>
        <taxon>Poales</taxon>
        <taxon>Poaceae</taxon>
        <taxon>PACMAD clade</taxon>
        <taxon>Chloridoideae</taxon>
        <taxon>Eragrostideae</taxon>
        <taxon>Eragrostidinae</taxon>
        <taxon>Eragrostis</taxon>
    </lineage>
</organism>
<sequence>MRACGLSLLRLFVWCCPTICRASALPDDLRWCSHGPLYPIWSSGSFRHGSCHCSVTGARRHRSLTAICERSPSQTYRLFASIYGFALEKGRMKPGNAMPHAAVYNVSMIFFLLHFYEARDYKSTLFI</sequence>
<accession>A0A5J9TBQ6</accession>
<keyword evidence="1" id="KW-0812">Transmembrane</keyword>
<keyword evidence="1" id="KW-0472">Membrane</keyword>
<evidence type="ECO:0000256" key="1">
    <source>
        <dbReference type="SAM" id="Phobius"/>
    </source>
</evidence>
<feature type="signal peptide" evidence="2">
    <location>
        <begin position="1"/>
        <end position="24"/>
    </location>
</feature>
<gene>
    <name evidence="3" type="ORF">EJB05_42151</name>
</gene>
<dbReference type="AlphaFoldDB" id="A0A5J9TBQ6"/>
<feature type="non-terminal residue" evidence="3">
    <location>
        <position position="1"/>
    </location>
</feature>
<feature type="chain" id="PRO_5023904962" description="Secreted protein" evidence="2">
    <location>
        <begin position="25"/>
        <end position="127"/>
    </location>
</feature>
<evidence type="ECO:0000256" key="2">
    <source>
        <dbReference type="SAM" id="SignalP"/>
    </source>
</evidence>
<keyword evidence="1" id="KW-1133">Transmembrane helix</keyword>
<keyword evidence="2" id="KW-0732">Signal</keyword>
<proteinExistence type="predicted"/>
<dbReference type="Proteomes" id="UP000324897">
    <property type="component" value="Chromosome 3"/>
</dbReference>
<evidence type="ECO:0000313" key="4">
    <source>
        <dbReference type="Proteomes" id="UP000324897"/>
    </source>
</evidence>
<evidence type="ECO:0000313" key="3">
    <source>
        <dbReference type="EMBL" id="TVU08739.1"/>
    </source>
</evidence>
<protein>
    <recommendedName>
        <fullName evidence="5">Secreted protein</fullName>
    </recommendedName>
</protein>
<name>A0A5J9TBQ6_9POAL</name>
<reference evidence="3 4" key="1">
    <citation type="journal article" date="2019" name="Sci. Rep.">
        <title>A high-quality genome of Eragrostis curvula grass provides insights into Poaceae evolution and supports new strategies to enhance forage quality.</title>
        <authorList>
            <person name="Carballo J."/>
            <person name="Santos B.A.C.M."/>
            <person name="Zappacosta D."/>
            <person name="Garbus I."/>
            <person name="Selva J.P."/>
            <person name="Gallo C.A."/>
            <person name="Diaz A."/>
            <person name="Albertini E."/>
            <person name="Caccamo M."/>
            <person name="Echenique V."/>
        </authorList>
    </citation>
    <scope>NUCLEOTIDE SEQUENCE [LARGE SCALE GENOMIC DNA]</scope>
    <source>
        <strain evidence="4">cv. Victoria</strain>
        <tissue evidence="3">Leaf</tissue>
    </source>
</reference>